<reference evidence="1 2" key="1">
    <citation type="journal article" date="2019" name="Proc. Natl. Acad. Sci. U.S.A.">
        <title>Regulatory changes in pterin and carotenoid genes underlie balanced color polymorphisms in the wall lizard.</title>
        <authorList>
            <person name="Andrade P."/>
            <person name="Pinho C."/>
            <person name="Perez I de Lanuza G."/>
            <person name="Afonso S."/>
            <person name="Brejcha J."/>
            <person name="Rubin C.J."/>
            <person name="Wallerman O."/>
            <person name="Pereira P."/>
            <person name="Sabatino S.J."/>
            <person name="Bellati A."/>
            <person name="Pellitteri-Rosa D."/>
            <person name="Bosakova Z."/>
            <person name="Bunikis I."/>
            <person name="Carretero M.A."/>
            <person name="Feiner N."/>
            <person name="Marsik P."/>
            <person name="Pauperio F."/>
            <person name="Salvi D."/>
            <person name="Soler L."/>
            <person name="While G.M."/>
            <person name="Uller T."/>
            <person name="Font E."/>
            <person name="Andersson L."/>
            <person name="Carneiro M."/>
        </authorList>
    </citation>
    <scope>NUCLEOTIDE SEQUENCE</scope>
</reference>
<keyword evidence="2" id="KW-1185">Reference proteome</keyword>
<accession>A0A670IIL1</accession>
<evidence type="ECO:0000313" key="1">
    <source>
        <dbReference type="Ensembl" id="ENSPMRP00000011162.1"/>
    </source>
</evidence>
<dbReference type="Proteomes" id="UP000472272">
    <property type="component" value="Chromosome 7"/>
</dbReference>
<protein>
    <submittedName>
        <fullName evidence="1">Uncharacterized protein</fullName>
    </submittedName>
</protein>
<sequence>MKVVNSSYLCTPMSIFGDAIDPAQNALGHPNKGKKGRNWFQENGERYEQLLIQDG</sequence>
<dbReference type="AlphaFoldDB" id="A0A670IIL1"/>
<organism evidence="1 2">
    <name type="scientific">Podarcis muralis</name>
    <name type="common">Wall lizard</name>
    <name type="synonym">Lacerta muralis</name>
    <dbReference type="NCBI Taxonomy" id="64176"/>
    <lineage>
        <taxon>Eukaryota</taxon>
        <taxon>Metazoa</taxon>
        <taxon>Chordata</taxon>
        <taxon>Craniata</taxon>
        <taxon>Vertebrata</taxon>
        <taxon>Euteleostomi</taxon>
        <taxon>Lepidosauria</taxon>
        <taxon>Squamata</taxon>
        <taxon>Bifurcata</taxon>
        <taxon>Unidentata</taxon>
        <taxon>Episquamata</taxon>
        <taxon>Laterata</taxon>
        <taxon>Lacertibaenia</taxon>
        <taxon>Lacertidae</taxon>
        <taxon>Podarcis</taxon>
    </lineage>
</organism>
<proteinExistence type="predicted"/>
<evidence type="ECO:0000313" key="2">
    <source>
        <dbReference type="Proteomes" id="UP000472272"/>
    </source>
</evidence>
<dbReference type="Ensembl" id="ENSPMRT00000011925.1">
    <property type="protein sequence ID" value="ENSPMRP00000011162.1"/>
    <property type="gene ID" value="ENSPMRG00000007455.1"/>
</dbReference>
<reference evidence="1" key="2">
    <citation type="submission" date="2025-08" db="UniProtKB">
        <authorList>
            <consortium name="Ensembl"/>
        </authorList>
    </citation>
    <scope>IDENTIFICATION</scope>
</reference>
<name>A0A670IIL1_PODMU</name>
<reference evidence="1" key="3">
    <citation type="submission" date="2025-09" db="UniProtKB">
        <authorList>
            <consortium name="Ensembl"/>
        </authorList>
    </citation>
    <scope>IDENTIFICATION</scope>
</reference>